<comment type="caution">
    <text evidence="3">The sequence shown here is derived from an EMBL/GenBank/DDBJ whole genome shotgun (WGS) entry which is preliminary data.</text>
</comment>
<gene>
    <name evidence="1" type="ORF">FOZ60_017122</name>
    <name evidence="2" type="ORF">FOZ62_029715</name>
    <name evidence="3" type="ORF">FOZ63_010725</name>
</gene>
<proteinExistence type="predicted"/>
<protein>
    <submittedName>
        <fullName evidence="3">Uncharacterized protein</fullName>
    </submittedName>
</protein>
<dbReference type="Proteomes" id="UP000541610">
    <property type="component" value="Unassembled WGS sequence"/>
</dbReference>
<dbReference type="EMBL" id="JABANO010024148">
    <property type="protein sequence ID" value="KAF4722365.1"/>
    <property type="molecule type" value="Genomic_DNA"/>
</dbReference>
<dbReference type="Proteomes" id="UP000574390">
    <property type="component" value="Unassembled WGS sequence"/>
</dbReference>
<reference evidence="4 5" key="1">
    <citation type="submission" date="2020-04" db="EMBL/GenBank/DDBJ databases">
        <title>Perkinsus olseni comparative genomics.</title>
        <authorList>
            <person name="Bogema D.R."/>
        </authorList>
    </citation>
    <scope>NUCLEOTIDE SEQUENCE [LARGE SCALE GENOMIC DNA]</scope>
    <source>
        <strain evidence="1">00978-12</strain>
        <strain evidence="2">ATCC PRA-205</strain>
        <strain evidence="3 5">ATCC PRA-207</strain>
    </source>
</reference>
<dbReference type="AlphaFoldDB" id="A0A7J6RPH4"/>
<dbReference type="EMBL" id="JABANP010000095">
    <property type="protein sequence ID" value="KAF4690630.1"/>
    <property type="molecule type" value="Genomic_DNA"/>
</dbReference>
<organism evidence="3 5">
    <name type="scientific">Perkinsus olseni</name>
    <name type="common">Perkinsus atlanticus</name>
    <dbReference type="NCBI Taxonomy" id="32597"/>
    <lineage>
        <taxon>Eukaryota</taxon>
        <taxon>Sar</taxon>
        <taxon>Alveolata</taxon>
        <taxon>Perkinsozoa</taxon>
        <taxon>Perkinsea</taxon>
        <taxon>Perkinsida</taxon>
        <taxon>Perkinsidae</taxon>
        <taxon>Perkinsus</taxon>
    </lineage>
</organism>
<dbReference type="EMBL" id="JABANM010028486">
    <property type="protein sequence ID" value="KAF4709647.1"/>
    <property type="molecule type" value="Genomic_DNA"/>
</dbReference>
<sequence length="197" mass="22471">MLFLPIASVATIIRATTVGHESPLEFGTYEMEGHNAVDTSLAGMMMEVKQSKHKTYADVMLVRTVQGVEGKKMITPGRYLKADVQATKLEDLVDIEIKVSKGRPGKQTANITFYHREKVEYSLYELPLKTYFRHADRFVNVDEYRHRRYGMRDRQRTNEMLTDQFAEVAVAFGKDLPGVSKYSSMICVEGKDSISFE</sequence>
<accession>A0A7J6RPH4</accession>
<dbReference type="OrthoDB" id="10630441at2759"/>
<evidence type="ECO:0000313" key="4">
    <source>
        <dbReference type="Proteomes" id="UP000541610"/>
    </source>
</evidence>
<evidence type="ECO:0000313" key="5">
    <source>
        <dbReference type="Proteomes" id="UP000553632"/>
    </source>
</evidence>
<keyword evidence="5" id="KW-1185">Reference proteome</keyword>
<evidence type="ECO:0000313" key="1">
    <source>
        <dbReference type="EMBL" id="KAF4690630.1"/>
    </source>
</evidence>
<evidence type="ECO:0000313" key="2">
    <source>
        <dbReference type="EMBL" id="KAF4709647.1"/>
    </source>
</evidence>
<evidence type="ECO:0000313" key="3">
    <source>
        <dbReference type="EMBL" id="KAF4722365.1"/>
    </source>
</evidence>
<dbReference type="Proteomes" id="UP000553632">
    <property type="component" value="Unassembled WGS sequence"/>
</dbReference>
<name>A0A7J6RPH4_PEROL</name>